<dbReference type="OrthoDB" id="10399577at2759"/>
<reference evidence="1" key="1">
    <citation type="submission" date="2011-01" db="EMBL/GenBank/DDBJ databases">
        <title>The Genome Sequence of Nematocida parisii strain ERTm3.</title>
        <authorList>
            <consortium name="The Broad Institute Genome Sequencing Platform"/>
            <consortium name="The Broad Institute Genome Sequencing Center for Infectious Disease"/>
            <person name="Cuomo C."/>
            <person name="Troemel E."/>
            <person name="Young S.K."/>
            <person name="Zeng Q."/>
            <person name="Gargeya S."/>
            <person name="Fitzgerald M."/>
            <person name="Haas B."/>
            <person name="Abouelleil A."/>
            <person name="Alvarado L."/>
            <person name="Arachchi H.M."/>
            <person name="Berlin A."/>
            <person name="Chapman S.B."/>
            <person name="Gearin G."/>
            <person name="Goldberg J."/>
            <person name="Griggs A."/>
            <person name="Gujja S."/>
            <person name="Hansen M."/>
            <person name="Heiman D."/>
            <person name="Howarth C."/>
            <person name="Larimer J."/>
            <person name="Lui A."/>
            <person name="MacDonald P.J.P."/>
            <person name="McCowen C."/>
            <person name="Montmayeur A."/>
            <person name="Murphy C."/>
            <person name="Neiman D."/>
            <person name="Pearson M."/>
            <person name="Priest M."/>
            <person name="Roberts A."/>
            <person name="Saif S."/>
            <person name="Shea T."/>
            <person name="Sisk P."/>
            <person name="Stolte C."/>
            <person name="Sykes S."/>
            <person name="Wortman J."/>
            <person name="Nusbaum C."/>
            <person name="Birren B."/>
        </authorList>
    </citation>
    <scope>NUCLEOTIDE SEQUENCE</scope>
    <source>
        <strain evidence="1">ERTm3</strain>
    </source>
</reference>
<name>I3EJY7_NEMP3</name>
<feature type="non-terminal residue" evidence="1">
    <location>
        <position position="278"/>
    </location>
</feature>
<accession>I3EJY7</accession>
<evidence type="ECO:0000313" key="2">
    <source>
        <dbReference type="Proteomes" id="UP000002872"/>
    </source>
</evidence>
<evidence type="ECO:0000313" key="1">
    <source>
        <dbReference type="EMBL" id="EIJ89534.1"/>
    </source>
</evidence>
<sequence length="278" mass="32487">MHLAKMSPDAVELIKTNLLEESEGVETLKTALDETIKTYLYNMDRFSVDNEEETNLDCFYRHMDEFNHCKTFSCGEYVQNDLVQIHYNALAIRSVFNSNLKSEGGLYTLSDLYTKQKNGKYLIDYGLKCIYRNIHLLKGVAAGLKRIKDEETSKEEKIQSIERLMTLDDLRILRSICTYRDQILTERKFMRYLLEIDNLLKQKIDSDGIVSGEDGVDLYHEMREMAVEPKVLKYIIKQTILSYARTYINNALHKYTTETKETSKEDDIIVLDQAYTQF</sequence>
<protein>
    <submittedName>
        <fullName evidence="1">Uncharacterized protein</fullName>
    </submittedName>
</protein>
<dbReference type="EMBL" id="GL870876">
    <property type="protein sequence ID" value="EIJ89534.1"/>
    <property type="molecule type" value="Genomic_DNA"/>
</dbReference>
<gene>
    <name evidence="1" type="ORF">NEQG_00304</name>
</gene>
<dbReference type="AlphaFoldDB" id="I3EJY7"/>
<proteinExistence type="predicted"/>
<dbReference type="Proteomes" id="UP000002872">
    <property type="component" value="Unassembled WGS sequence"/>
</dbReference>
<dbReference type="HOGENOM" id="CLU_062476_0_0_1"/>
<organism evidence="1 2">
    <name type="scientific">Nematocida parisii (strain ERTm3)</name>
    <name type="common">Nematode killer fungus</name>
    <dbReference type="NCBI Taxonomy" id="935791"/>
    <lineage>
        <taxon>Eukaryota</taxon>
        <taxon>Fungi</taxon>
        <taxon>Fungi incertae sedis</taxon>
        <taxon>Microsporidia</taxon>
        <taxon>Nematocida</taxon>
    </lineage>
</organism>
<dbReference type="VEuPathDB" id="MicrosporidiaDB:NEQG_00304"/>
<dbReference type="InParanoid" id="I3EJY7"/>
<keyword evidence="2" id="KW-1185">Reference proteome</keyword>